<comment type="subcellular location">
    <subcellularLocation>
        <location evidence="1">Secreted</location>
        <location evidence="1">Cell wall</location>
    </subcellularLocation>
</comment>
<evidence type="ECO:0000256" key="1">
    <source>
        <dbReference type="ARBA" id="ARBA00004191"/>
    </source>
</evidence>
<evidence type="ECO:0000313" key="10">
    <source>
        <dbReference type="EMBL" id="KAK5532314.1"/>
    </source>
</evidence>
<feature type="signal peptide" evidence="8">
    <location>
        <begin position="1"/>
        <end position="21"/>
    </location>
</feature>
<feature type="compositionally biased region" description="Polar residues" evidence="7">
    <location>
        <begin position="85"/>
        <end position="95"/>
    </location>
</feature>
<evidence type="ECO:0000259" key="9">
    <source>
        <dbReference type="Pfam" id="PF22799"/>
    </source>
</evidence>
<keyword evidence="11" id="KW-1185">Reference proteome</keyword>
<feature type="region of interest" description="Disordered" evidence="7">
    <location>
        <begin position="217"/>
        <end position="260"/>
    </location>
</feature>
<keyword evidence="5" id="KW-0677">Repeat</keyword>
<comment type="similarity">
    <text evidence="6">Belongs to the PIR protein family.</text>
</comment>
<evidence type="ECO:0000256" key="2">
    <source>
        <dbReference type="ARBA" id="ARBA00022512"/>
    </source>
</evidence>
<evidence type="ECO:0000256" key="4">
    <source>
        <dbReference type="ARBA" id="ARBA00022729"/>
    </source>
</evidence>
<comment type="caution">
    <text evidence="10">The sequence shown here is derived from an EMBL/GenBank/DDBJ whole genome shotgun (WGS) entry which is preliminary data.</text>
</comment>
<dbReference type="PANTHER" id="PTHR47254:SF1">
    <property type="entry name" value="CELL WALL MANNOPROTEIN CIS3-RELATED"/>
    <property type="match status" value="1"/>
</dbReference>
<evidence type="ECO:0000313" key="11">
    <source>
        <dbReference type="Proteomes" id="UP001345827"/>
    </source>
</evidence>
<evidence type="ECO:0000256" key="3">
    <source>
        <dbReference type="ARBA" id="ARBA00022525"/>
    </source>
</evidence>
<dbReference type="Proteomes" id="UP001345827">
    <property type="component" value="Unassembled WGS sequence"/>
</dbReference>
<dbReference type="GO" id="GO:0031505">
    <property type="term" value="P:fungal-type cell wall organization"/>
    <property type="evidence" value="ECO:0007669"/>
    <property type="project" value="UniProtKB-ARBA"/>
</dbReference>
<feature type="region of interest" description="Disordered" evidence="7">
    <location>
        <begin position="67"/>
        <end position="96"/>
    </location>
</feature>
<sequence length="369" mass="37589">MTNPSYLFFVLAAYAPYYANASPIALPQAVTALISPPLSGPSPPDCTGGFSGVFGIAVMNISVSETTTSSAATTTTLPRRRRQEAGSTGPSTPTPIFTMAGVVSQIGDGQVQGGMHTHTLTMAVVSQIGDGQIQNPTDAAAATAAATPSSATGGGGVASAAFAAVYSGQQQEQSAACTTATASSASSTSTSIIGHSKPPTVLEQACGISVRPTPTPTLSPVMLLPPTTSISNVQSTSSSSSSTNRSASSSSTSTTENAPGGPLSLVSCLTNSTLRLTLNDGVLLDGKNRTGYIASNWQFQFDGPPQSGAIYTARWSVCPVDTDGGQALALGGNTTFYQCLSGKFYNLYTENWAAQCSPVQLRVVRLVDC</sequence>
<feature type="chain" id="PRO_5043586538" description="Cell wall mannoprotein PIR1-like C-terminal domain-containing protein" evidence="8">
    <location>
        <begin position="22"/>
        <end position="369"/>
    </location>
</feature>
<gene>
    <name evidence="10" type="ORF">LTR25_007847</name>
</gene>
<dbReference type="Pfam" id="PF00399">
    <property type="entry name" value="PIR"/>
    <property type="match status" value="1"/>
</dbReference>
<keyword evidence="3" id="KW-0964">Secreted</keyword>
<protein>
    <recommendedName>
        <fullName evidence="9">Cell wall mannoprotein PIR1-like C-terminal domain-containing protein</fullName>
    </recommendedName>
</protein>
<dbReference type="GO" id="GO:0005199">
    <property type="term" value="F:structural constituent of cell wall"/>
    <property type="evidence" value="ECO:0007669"/>
    <property type="project" value="InterPro"/>
</dbReference>
<evidence type="ECO:0000256" key="8">
    <source>
        <dbReference type="SAM" id="SignalP"/>
    </source>
</evidence>
<dbReference type="InterPro" id="IPR054508">
    <property type="entry name" value="PIR1-like_C"/>
</dbReference>
<keyword evidence="4 8" id="KW-0732">Signal</keyword>
<reference evidence="10 11" key="1">
    <citation type="submission" date="2023-06" db="EMBL/GenBank/DDBJ databases">
        <title>Black Yeasts Isolated from many extreme environments.</title>
        <authorList>
            <person name="Coleine C."/>
            <person name="Stajich J.E."/>
            <person name="Selbmann L."/>
        </authorList>
    </citation>
    <scope>NUCLEOTIDE SEQUENCE [LARGE SCALE GENOMIC DNA]</scope>
    <source>
        <strain evidence="10 11">CCFEE 5887</strain>
    </source>
</reference>
<dbReference type="PANTHER" id="PTHR47254">
    <property type="entry name" value="CELL WALL MANNOPROTEIN CIS3-RELATED"/>
    <property type="match status" value="1"/>
</dbReference>
<dbReference type="InterPro" id="IPR000420">
    <property type="entry name" value="Yeast_PIR_rpt"/>
</dbReference>
<proteinExistence type="inferred from homology"/>
<dbReference type="PROSITE" id="PS50256">
    <property type="entry name" value="PIR_REPEAT_2"/>
    <property type="match status" value="1"/>
</dbReference>
<feature type="compositionally biased region" description="Low complexity" evidence="7">
    <location>
        <begin position="67"/>
        <end position="76"/>
    </location>
</feature>
<keyword evidence="2" id="KW-0134">Cell wall</keyword>
<evidence type="ECO:0000256" key="5">
    <source>
        <dbReference type="ARBA" id="ARBA00022737"/>
    </source>
</evidence>
<dbReference type="InterPro" id="IPR051153">
    <property type="entry name" value="Yeast_CWMannoprotein_PIR"/>
</dbReference>
<evidence type="ECO:0000256" key="6">
    <source>
        <dbReference type="ARBA" id="ARBA00038219"/>
    </source>
</evidence>
<dbReference type="GO" id="GO:0009277">
    <property type="term" value="C:fungal-type cell wall"/>
    <property type="evidence" value="ECO:0007669"/>
    <property type="project" value="TreeGrafter"/>
</dbReference>
<feature type="compositionally biased region" description="Low complexity" evidence="7">
    <location>
        <begin position="227"/>
        <end position="255"/>
    </location>
</feature>
<dbReference type="AlphaFoldDB" id="A0AAV9Q1T5"/>
<feature type="domain" description="Cell wall mannoprotein PIR1-like C-terminal" evidence="9">
    <location>
        <begin position="281"/>
        <end position="359"/>
    </location>
</feature>
<dbReference type="EMBL" id="JAXLQG010000015">
    <property type="protein sequence ID" value="KAK5532314.1"/>
    <property type="molecule type" value="Genomic_DNA"/>
</dbReference>
<evidence type="ECO:0000256" key="7">
    <source>
        <dbReference type="SAM" id="MobiDB-lite"/>
    </source>
</evidence>
<accession>A0AAV9Q1T5</accession>
<name>A0AAV9Q1T5_9PEZI</name>
<organism evidence="10 11">
    <name type="scientific">Vermiconidia calcicola</name>
    <dbReference type="NCBI Taxonomy" id="1690605"/>
    <lineage>
        <taxon>Eukaryota</taxon>
        <taxon>Fungi</taxon>
        <taxon>Dikarya</taxon>
        <taxon>Ascomycota</taxon>
        <taxon>Pezizomycotina</taxon>
        <taxon>Dothideomycetes</taxon>
        <taxon>Dothideomycetidae</taxon>
        <taxon>Mycosphaerellales</taxon>
        <taxon>Extremaceae</taxon>
        <taxon>Vermiconidia</taxon>
    </lineage>
</organism>
<dbReference type="Pfam" id="PF22799">
    <property type="entry name" value="PIR1-like_C"/>
    <property type="match status" value="1"/>
</dbReference>